<evidence type="ECO:0000256" key="5">
    <source>
        <dbReference type="ARBA" id="ARBA00012483"/>
    </source>
</evidence>
<keyword evidence="6" id="KW-0217">Developmental protein</keyword>
<dbReference type="InterPro" id="IPR001841">
    <property type="entry name" value="Znf_RING"/>
</dbReference>
<evidence type="ECO:0000256" key="7">
    <source>
        <dbReference type="ARBA" id="ARBA00022490"/>
    </source>
</evidence>
<evidence type="ECO:0000256" key="10">
    <source>
        <dbReference type="ARBA" id="ARBA00022737"/>
    </source>
</evidence>
<dbReference type="GO" id="GO:0008270">
    <property type="term" value="F:zinc ion binding"/>
    <property type="evidence" value="ECO:0007669"/>
    <property type="project" value="UniProtKB-KW"/>
</dbReference>
<feature type="repeat" description="NHL" evidence="23">
    <location>
        <begin position="755"/>
        <end position="798"/>
    </location>
</feature>
<evidence type="ECO:0000259" key="25">
    <source>
        <dbReference type="PROSITE" id="PS50119"/>
    </source>
</evidence>
<keyword evidence="15" id="KW-0175">Coiled coil</keyword>
<dbReference type="PROSITE" id="PS50194">
    <property type="entry name" value="FILAMIN_REPEAT"/>
    <property type="match status" value="1"/>
</dbReference>
<dbReference type="SUPFAM" id="SSF81296">
    <property type="entry name" value="E set domains"/>
    <property type="match status" value="1"/>
</dbReference>
<feature type="repeat" description="NHL" evidence="23">
    <location>
        <begin position="661"/>
        <end position="704"/>
    </location>
</feature>
<dbReference type="InterPro" id="IPR017907">
    <property type="entry name" value="Znf_RING_CS"/>
</dbReference>
<comment type="subcellular location">
    <subcellularLocation>
        <location evidence="2">Cytoplasm</location>
        <location evidence="2">P-body</location>
    </subcellularLocation>
</comment>
<dbReference type="GO" id="GO:0043161">
    <property type="term" value="P:proteasome-mediated ubiquitin-dependent protein catabolic process"/>
    <property type="evidence" value="ECO:0007669"/>
    <property type="project" value="TreeGrafter"/>
</dbReference>
<dbReference type="Gene3D" id="3.30.160.60">
    <property type="entry name" value="Classic Zinc Finger"/>
    <property type="match status" value="1"/>
</dbReference>
<evidence type="ECO:0000256" key="23">
    <source>
        <dbReference type="PROSITE-ProRule" id="PRU00504"/>
    </source>
</evidence>
<dbReference type="SMART" id="SM00557">
    <property type="entry name" value="IG_FLMN"/>
    <property type="match status" value="1"/>
</dbReference>
<dbReference type="GO" id="GO:0000932">
    <property type="term" value="C:P-body"/>
    <property type="evidence" value="ECO:0007669"/>
    <property type="project" value="UniProtKB-SubCell"/>
</dbReference>
<dbReference type="Pfam" id="PF22586">
    <property type="entry name" value="ANCHR-like_BBOX"/>
    <property type="match status" value="1"/>
</dbReference>
<dbReference type="EMBL" id="JAWZYT010005918">
    <property type="protein sequence ID" value="KAK4289277.1"/>
    <property type="molecule type" value="Genomic_DNA"/>
</dbReference>
<keyword evidence="13" id="KW-0862">Zinc</keyword>
<feature type="repeat" description="NHL" evidence="23">
    <location>
        <begin position="802"/>
        <end position="845"/>
    </location>
</feature>
<evidence type="ECO:0000256" key="18">
    <source>
        <dbReference type="ARBA" id="ARBA00041679"/>
    </source>
</evidence>
<evidence type="ECO:0000256" key="8">
    <source>
        <dbReference type="ARBA" id="ARBA00022679"/>
    </source>
</evidence>
<evidence type="ECO:0000256" key="22">
    <source>
        <dbReference type="PROSITE-ProRule" id="PRU00087"/>
    </source>
</evidence>
<dbReference type="CDD" id="cd14954">
    <property type="entry name" value="NHL_TRIM71_like"/>
    <property type="match status" value="1"/>
</dbReference>
<comment type="caution">
    <text evidence="26">The sequence shown here is derived from an EMBL/GenBank/DDBJ whole genome shotgun (WGS) entry which is preliminary data.</text>
</comment>
<dbReference type="Pfam" id="PF00643">
    <property type="entry name" value="zf-B_box"/>
    <property type="match status" value="1"/>
</dbReference>
<feature type="domain" description="B box-type" evidence="25">
    <location>
        <begin position="341"/>
        <end position="377"/>
    </location>
</feature>
<dbReference type="SMART" id="SM00184">
    <property type="entry name" value="RING"/>
    <property type="match status" value="1"/>
</dbReference>
<dbReference type="Proteomes" id="UP001292094">
    <property type="component" value="Unassembled WGS sequence"/>
</dbReference>
<dbReference type="FunFam" id="2.120.10.30:FF:000025">
    <property type="entry name" value="E3 ubiquitin-protein ligase TRIM71"/>
    <property type="match status" value="1"/>
</dbReference>
<evidence type="ECO:0000256" key="9">
    <source>
        <dbReference type="ARBA" id="ARBA00022723"/>
    </source>
</evidence>
<dbReference type="InterPro" id="IPR011042">
    <property type="entry name" value="6-blade_b-propeller_TolB-like"/>
</dbReference>
<dbReference type="PROSITE" id="PS51125">
    <property type="entry name" value="NHL"/>
    <property type="match status" value="6"/>
</dbReference>
<keyword evidence="16" id="KW-0943">RNA-mediated gene silencing</keyword>
<name>A0AAE1TL47_9EUCA</name>
<dbReference type="SMART" id="SM00502">
    <property type="entry name" value="BBC"/>
    <property type="match status" value="1"/>
</dbReference>
<dbReference type="InterPro" id="IPR013083">
    <property type="entry name" value="Znf_RING/FYVE/PHD"/>
</dbReference>
<evidence type="ECO:0000256" key="2">
    <source>
        <dbReference type="ARBA" id="ARBA00004201"/>
    </source>
</evidence>
<evidence type="ECO:0000256" key="20">
    <source>
        <dbReference type="ARBA" id="ARBA00043228"/>
    </source>
</evidence>
<feature type="repeat" description="NHL" evidence="23">
    <location>
        <begin position="708"/>
        <end position="751"/>
    </location>
</feature>
<evidence type="ECO:0000256" key="4">
    <source>
        <dbReference type="ARBA" id="ARBA00008518"/>
    </source>
</evidence>
<dbReference type="PROSITE" id="PS50089">
    <property type="entry name" value="ZF_RING_2"/>
    <property type="match status" value="1"/>
</dbReference>
<organism evidence="26 27">
    <name type="scientific">Petrolisthes manimaculis</name>
    <dbReference type="NCBI Taxonomy" id="1843537"/>
    <lineage>
        <taxon>Eukaryota</taxon>
        <taxon>Metazoa</taxon>
        <taxon>Ecdysozoa</taxon>
        <taxon>Arthropoda</taxon>
        <taxon>Crustacea</taxon>
        <taxon>Multicrustacea</taxon>
        <taxon>Malacostraca</taxon>
        <taxon>Eumalacostraca</taxon>
        <taxon>Eucarida</taxon>
        <taxon>Decapoda</taxon>
        <taxon>Pleocyemata</taxon>
        <taxon>Anomura</taxon>
        <taxon>Galatheoidea</taxon>
        <taxon>Porcellanidae</taxon>
        <taxon>Petrolisthes</taxon>
    </lineage>
</organism>
<keyword evidence="10" id="KW-0677">Repeat</keyword>
<evidence type="ECO:0000256" key="3">
    <source>
        <dbReference type="ARBA" id="ARBA00004906"/>
    </source>
</evidence>
<dbReference type="PROSITE" id="PS00518">
    <property type="entry name" value="ZF_RING_1"/>
    <property type="match status" value="1"/>
</dbReference>
<dbReference type="InterPro" id="IPR050952">
    <property type="entry name" value="TRIM-NHL_E3_ligases"/>
</dbReference>
<dbReference type="InterPro" id="IPR014756">
    <property type="entry name" value="Ig_E-set"/>
</dbReference>
<dbReference type="GO" id="GO:0035198">
    <property type="term" value="F:miRNA binding"/>
    <property type="evidence" value="ECO:0007669"/>
    <property type="project" value="UniProtKB-ARBA"/>
</dbReference>
<dbReference type="SMART" id="SM00336">
    <property type="entry name" value="BBOX"/>
    <property type="match status" value="2"/>
</dbReference>
<keyword evidence="12" id="KW-0833">Ubl conjugation pathway</keyword>
<dbReference type="InterPro" id="IPR018957">
    <property type="entry name" value="Znf_C3HC4_RING-type"/>
</dbReference>
<dbReference type="Pfam" id="PF00097">
    <property type="entry name" value="zf-C3HC4"/>
    <property type="match status" value="1"/>
</dbReference>
<dbReference type="InterPro" id="IPR017868">
    <property type="entry name" value="Filamin/ABP280_repeat-like"/>
</dbReference>
<evidence type="ECO:0000256" key="11">
    <source>
        <dbReference type="ARBA" id="ARBA00022771"/>
    </source>
</evidence>
<dbReference type="GO" id="GO:0000209">
    <property type="term" value="P:protein polyubiquitination"/>
    <property type="evidence" value="ECO:0007669"/>
    <property type="project" value="TreeGrafter"/>
</dbReference>
<evidence type="ECO:0000256" key="19">
    <source>
        <dbReference type="ARBA" id="ARBA00042007"/>
    </source>
</evidence>
<dbReference type="CDD" id="cd19796">
    <property type="entry name" value="Bbox2_TRIM71_C-VII"/>
    <property type="match status" value="1"/>
</dbReference>
<keyword evidence="8" id="KW-0808">Transferase</keyword>
<feature type="domain" description="B box-type" evidence="25">
    <location>
        <begin position="255"/>
        <end position="302"/>
    </location>
</feature>
<dbReference type="InterPro" id="IPR003649">
    <property type="entry name" value="Bbox_C"/>
</dbReference>
<dbReference type="SUPFAM" id="SSF57850">
    <property type="entry name" value="RING/U-box"/>
    <property type="match status" value="1"/>
</dbReference>
<keyword evidence="27" id="KW-1185">Reference proteome</keyword>
<evidence type="ECO:0000256" key="12">
    <source>
        <dbReference type="ARBA" id="ARBA00022786"/>
    </source>
</evidence>
<dbReference type="CDD" id="cd19812">
    <property type="entry name" value="Bbox1_TRIM71_C-VII"/>
    <property type="match status" value="1"/>
</dbReference>
<dbReference type="Gene3D" id="2.120.10.30">
    <property type="entry name" value="TolB, C-terminal domain"/>
    <property type="match status" value="3"/>
</dbReference>
<comment type="pathway">
    <text evidence="3">Protein modification; protein ubiquitination.</text>
</comment>
<feature type="repeat" description="Filamin" evidence="22">
    <location>
        <begin position="547"/>
        <end position="648"/>
    </location>
</feature>
<dbReference type="PROSITE" id="PS50119">
    <property type="entry name" value="ZF_BBOX"/>
    <property type="match status" value="2"/>
</dbReference>
<evidence type="ECO:0000256" key="6">
    <source>
        <dbReference type="ARBA" id="ARBA00022473"/>
    </source>
</evidence>
<evidence type="ECO:0000259" key="24">
    <source>
        <dbReference type="PROSITE" id="PS50089"/>
    </source>
</evidence>
<evidence type="ECO:0000256" key="15">
    <source>
        <dbReference type="ARBA" id="ARBA00023054"/>
    </source>
</evidence>
<dbReference type="InterPro" id="IPR001258">
    <property type="entry name" value="NHL_repeat"/>
</dbReference>
<dbReference type="GO" id="GO:0017148">
    <property type="term" value="P:negative regulation of translation"/>
    <property type="evidence" value="ECO:0007669"/>
    <property type="project" value="UniProtKB-ARBA"/>
</dbReference>
<dbReference type="FunFam" id="2.120.10.30:FF:000080">
    <property type="entry name" value="E3 ubiquitin-protein ligase TRIM71"/>
    <property type="match status" value="1"/>
</dbReference>
<accession>A0AAE1TL47</accession>
<feature type="domain" description="RING-type" evidence="24">
    <location>
        <begin position="148"/>
        <end position="187"/>
    </location>
</feature>
<keyword evidence="11 21" id="KW-0863">Zinc-finger</keyword>
<feature type="repeat" description="NHL" evidence="23">
    <location>
        <begin position="896"/>
        <end position="936"/>
    </location>
</feature>
<dbReference type="InterPro" id="IPR000315">
    <property type="entry name" value="Znf_B-box"/>
</dbReference>
<dbReference type="PANTHER" id="PTHR24104">
    <property type="entry name" value="E3 UBIQUITIN-PROTEIN LIGASE NHLRC1-RELATED"/>
    <property type="match status" value="1"/>
</dbReference>
<evidence type="ECO:0000256" key="17">
    <source>
        <dbReference type="ARBA" id="ARBA00040205"/>
    </source>
</evidence>
<evidence type="ECO:0000256" key="16">
    <source>
        <dbReference type="ARBA" id="ARBA00023158"/>
    </source>
</evidence>
<dbReference type="Pfam" id="PF01436">
    <property type="entry name" value="NHL"/>
    <property type="match status" value="6"/>
</dbReference>
<evidence type="ECO:0000256" key="14">
    <source>
        <dbReference type="ARBA" id="ARBA00022884"/>
    </source>
</evidence>
<dbReference type="SUPFAM" id="SSF57845">
    <property type="entry name" value="B-box zinc-binding domain"/>
    <property type="match status" value="1"/>
</dbReference>
<comment type="similarity">
    <text evidence="4">Belongs to the TRIM/RBCC family.</text>
</comment>
<dbReference type="Gene3D" id="4.10.830.40">
    <property type="match status" value="1"/>
</dbReference>
<keyword evidence="14" id="KW-0694">RNA-binding</keyword>
<dbReference type="AlphaFoldDB" id="A0AAE1TL47"/>
<dbReference type="Gene3D" id="2.60.40.10">
    <property type="entry name" value="Immunoglobulins"/>
    <property type="match status" value="1"/>
</dbReference>
<dbReference type="InterPro" id="IPR001298">
    <property type="entry name" value="Filamin/ABP280_rpt"/>
</dbReference>
<dbReference type="GO" id="GO:0061630">
    <property type="term" value="F:ubiquitin protein ligase activity"/>
    <property type="evidence" value="ECO:0007669"/>
    <property type="project" value="UniProtKB-EC"/>
</dbReference>
<proteinExistence type="inferred from homology"/>
<evidence type="ECO:0000313" key="26">
    <source>
        <dbReference type="EMBL" id="KAK4289277.1"/>
    </source>
</evidence>
<dbReference type="SUPFAM" id="SSF101898">
    <property type="entry name" value="NHL repeat"/>
    <property type="match status" value="1"/>
</dbReference>
<reference evidence="26" key="1">
    <citation type="submission" date="2023-11" db="EMBL/GenBank/DDBJ databases">
        <title>Genome assemblies of two species of porcelain crab, Petrolisthes cinctipes and Petrolisthes manimaculis (Anomura: Porcellanidae).</title>
        <authorList>
            <person name="Angst P."/>
        </authorList>
    </citation>
    <scope>NUCLEOTIDE SEQUENCE</scope>
    <source>
        <strain evidence="26">PB745_02</strain>
        <tissue evidence="26">Gill</tissue>
    </source>
</reference>
<protein>
    <recommendedName>
        <fullName evidence="17">E3 ubiquitin-protein ligase TRIM71</fullName>
        <ecNumber evidence="5">2.3.2.27</ecNumber>
    </recommendedName>
    <alternativeName>
        <fullName evidence="20">Protein lin-41 homolog</fullName>
    </alternativeName>
    <alternativeName>
        <fullName evidence="18">RING-type E3 ubiquitin transferase TRIM71</fullName>
    </alternativeName>
    <alternativeName>
        <fullName evidence="19">Tripartite motif-containing protein 71</fullName>
    </alternativeName>
</protein>
<dbReference type="Pfam" id="PF00630">
    <property type="entry name" value="Filamin"/>
    <property type="match status" value="1"/>
</dbReference>
<dbReference type="Gene3D" id="3.30.40.10">
    <property type="entry name" value="Zinc/RING finger domain, C3HC4 (zinc finger)"/>
    <property type="match status" value="1"/>
</dbReference>
<feature type="repeat" description="NHL" evidence="23">
    <location>
        <begin position="849"/>
        <end position="892"/>
    </location>
</feature>
<dbReference type="PANTHER" id="PTHR24104:SF48">
    <property type="entry name" value="PROTEIN WECH"/>
    <property type="match status" value="1"/>
</dbReference>
<dbReference type="EC" id="2.3.2.27" evidence="5"/>
<dbReference type="FunFam" id="2.120.10.30:FF:000013">
    <property type="entry name" value="E3 ubiquitin-protein ligase TRIM71"/>
    <property type="match status" value="1"/>
</dbReference>
<dbReference type="InterPro" id="IPR013783">
    <property type="entry name" value="Ig-like_fold"/>
</dbReference>
<keyword evidence="9" id="KW-0479">Metal-binding</keyword>
<gene>
    <name evidence="26" type="ORF">Pmani_037742</name>
</gene>
<dbReference type="GO" id="GO:0031047">
    <property type="term" value="P:regulatory ncRNA-mediated gene silencing"/>
    <property type="evidence" value="ECO:0007669"/>
    <property type="project" value="UniProtKB-KW"/>
</dbReference>
<comment type="catalytic activity">
    <reaction evidence="1">
        <text>S-ubiquitinyl-[E2 ubiquitin-conjugating enzyme]-L-cysteine + [acceptor protein]-L-lysine = [E2 ubiquitin-conjugating enzyme]-L-cysteine + N(6)-ubiquitinyl-[acceptor protein]-L-lysine.</text>
        <dbReference type="EC" id="2.3.2.27"/>
    </reaction>
</comment>
<sequence length="936" mass="100121">MATNHRRHSEPGLHGVCNCEFCENGFRILDISGGGAVGGAVGGGGGRGAVGGAVGGGGGRGAVGGVLGGGGGGAVVRRRGRRVTEEATHMTLNFRMASAYPGGLGGATERLDGLGPAGLGGLGGGGLGGLGVAVAGAGAGATGGGEVCPLCLGSLEDARVLPCLHALCGPCLDSQVVGSTMVCPTCHTELNLDQPIATLSPPLFLPSLLDMVSVDDDHLTTPPTPVGLVSPSGPRETLGAGLPLLHNDRSSGARPRYSVCASCDEGQAATSRCRDCNDALCDSCVRAHQRVRLTKDHFIIRMGGEDSQSGMSTPSTNGVIVRGHYTPEENCHTPLSLSSPPPLLYCNVHDGEVLRYYCDLCNAAVCRECTLREHRGHGCQYIQEVSDTWRSHTFKLLTDARTGMRAIEDSIGVTKRMVDRVELRAKAVASDVRTSTRRHISALEDRERQLLHKVEHIRKVKGKTLQDQIDDLSAALARLTHTVDTAGTSLDSPNHLELLQTRDKVLVEMKELRQIKAHLSPHEDDNMEFNPPEGSLCQAINALGYVTSSAFAPATIAMGVGVRHALRGKTAMLIVYCKDHLAEPRLVGGDQVLVTVLGPDNTPAPVDVQDRDDGSYLVSYQPQVDGQHILSITIKGLHIQGSPYTIMVRNGRCHQTLGTNLLTIGCEGEAEGQLCRPWGVCTDKEGNVLVADRSNNRIQVFSPDGTYHHSFGSPGTRSGQFDRPAGIAVDNRGRIIVADKDNHRIQVFTHDGNFLFKFGDKGSKNGQFNYPWDVASNSDGDICVTDTRNHRIQMFRHDGTFISKYGFEGPLWKHFDSPRGVCFNLEGHIVVTDFNNHRLLVVHPDFQSARFLGNEGTAAGQFLRPQGVAIDPEGHIVVADSRNHRIQIFHPDGNFMCKFGVPGSAPGQLDRPSGICVSPDGYIIVVDFGNNRVQVF</sequence>
<keyword evidence="7" id="KW-0963">Cytoplasm</keyword>
<evidence type="ECO:0000256" key="1">
    <source>
        <dbReference type="ARBA" id="ARBA00000900"/>
    </source>
</evidence>
<evidence type="ECO:0000313" key="27">
    <source>
        <dbReference type="Proteomes" id="UP001292094"/>
    </source>
</evidence>
<evidence type="ECO:0000256" key="13">
    <source>
        <dbReference type="ARBA" id="ARBA00022833"/>
    </source>
</evidence>
<evidence type="ECO:0000256" key="21">
    <source>
        <dbReference type="PROSITE-ProRule" id="PRU00024"/>
    </source>
</evidence>